<dbReference type="EMBL" id="HBUF01366411">
    <property type="protein sequence ID" value="CAG6723797.1"/>
    <property type="molecule type" value="Transcribed_RNA"/>
</dbReference>
<evidence type="ECO:0000256" key="2">
    <source>
        <dbReference type="SAM" id="SignalP"/>
    </source>
</evidence>
<protein>
    <submittedName>
        <fullName evidence="3">Uncharacterized protein</fullName>
    </submittedName>
</protein>
<feature type="compositionally biased region" description="Basic and acidic residues" evidence="1">
    <location>
        <begin position="347"/>
        <end position="362"/>
    </location>
</feature>
<feature type="region of interest" description="Disordered" evidence="1">
    <location>
        <begin position="317"/>
        <end position="376"/>
    </location>
</feature>
<evidence type="ECO:0000313" key="3">
    <source>
        <dbReference type="EMBL" id="CAG6723797.1"/>
    </source>
</evidence>
<feature type="compositionally biased region" description="Acidic residues" evidence="1">
    <location>
        <begin position="322"/>
        <end position="346"/>
    </location>
</feature>
<accession>A0A8D8Y7S2</accession>
<organism evidence="3">
    <name type="scientific">Cacopsylla melanoneura</name>
    <dbReference type="NCBI Taxonomy" id="428564"/>
    <lineage>
        <taxon>Eukaryota</taxon>
        <taxon>Metazoa</taxon>
        <taxon>Ecdysozoa</taxon>
        <taxon>Arthropoda</taxon>
        <taxon>Hexapoda</taxon>
        <taxon>Insecta</taxon>
        <taxon>Pterygota</taxon>
        <taxon>Neoptera</taxon>
        <taxon>Paraneoptera</taxon>
        <taxon>Hemiptera</taxon>
        <taxon>Sternorrhyncha</taxon>
        <taxon>Psylloidea</taxon>
        <taxon>Psyllidae</taxon>
        <taxon>Psyllinae</taxon>
        <taxon>Cacopsylla</taxon>
    </lineage>
</organism>
<keyword evidence="2" id="KW-0732">Signal</keyword>
<feature type="signal peptide" evidence="2">
    <location>
        <begin position="1"/>
        <end position="17"/>
    </location>
</feature>
<name>A0A8D8Y7S2_9HEMI</name>
<proteinExistence type="predicted"/>
<feature type="chain" id="PRO_5034043976" evidence="2">
    <location>
        <begin position="18"/>
        <end position="395"/>
    </location>
</feature>
<evidence type="ECO:0000256" key="1">
    <source>
        <dbReference type="SAM" id="MobiDB-lite"/>
    </source>
</evidence>
<reference evidence="3" key="1">
    <citation type="submission" date="2021-05" db="EMBL/GenBank/DDBJ databases">
        <authorList>
            <person name="Alioto T."/>
            <person name="Alioto T."/>
            <person name="Gomez Garrido J."/>
        </authorList>
    </citation>
    <scope>NUCLEOTIDE SEQUENCE</scope>
</reference>
<dbReference type="AlphaFoldDB" id="A0A8D8Y7S2"/>
<sequence length="395" mass="44542">MLFGLLIGLFVQIVVHGCTLLDNHGGSDDHAAASYHRVIIVVPKEIKHIHHYKYIPAPKEHKHTHHHHEIPHPQHHNPPHNILHPYEPQSVKHTGYEAVSYINNYPQLPVNDVPNRYRNNPQAPQVYEPPVFNVGPPSRQEIKELLAQRPHPTPVKLADRVKPQPNKGFYKSPGKEAKYLNFGFRTQAKPTPPAQIQIPGPGVQKPKTNVHFDEPYKFQDPFVNAFPQLQQAFNIHSSLNGNTANQAYGTGGAYLTNSLQNYNNNQLQSGIQTESDQPFDPYAHITHHPHGLVHVDLGNSIDGQIKQIEINNDGDFQANLENDFDEENDDETEKSEEEEGGEGEGEGGEREGEGGGEREEKKKIKKMRGGREDQMSSVHDHLLDLCNPFFSPHKN</sequence>